<dbReference type="PROSITE" id="PS50928">
    <property type="entry name" value="ABC_TM1"/>
    <property type="match status" value="1"/>
</dbReference>
<feature type="transmembrane region" description="Helical" evidence="7">
    <location>
        <begin position="131"/>
        <end position="154"/>
    </location>
</feature>
<evidence type="ECO:0000256" key="3">
    <source>
        <dbReference type="ARBA" id="ARBA00022475"/>
    </source>
</evidence>
<evidence type="ECO:0000256" key="7">
    <source>
        <dbReference type="RuleBase" id="RU363032"/>
    </source>
</evidence>
<evidence type="ECO:0000256" key="2">
    <source>
        <dbReference type="ARBA" id="ARBA00022448"/>
    </source>
</evidence>
<dbReference type="InterPro" id="IPR000515">
    <property type="entry name" value="MetI-like"/>
</dbReference>
<feature type="transmembrane region" description="Helical" evidence="7">
    <location>
        <begin position="241"/>
        <end position="260"/>
    </location>
</feature>
<evidence type="ECO:0000256" key="5">
    <source>
        <dbReference type="ARBA" id="ARBA00022989"/>
    </source>
</evidence>
<keyword evidence="5 7" id="KW-1133">Transmembrane helix</keyword>
<feature type="transmembrane region" description="Helical" evidence="7">
    <location>
        <begin position="12"/>
        <end position="36"/>
    </location>
</feature>
<accession>A0A3E0W194</accession>
<dbReference type="RefSeq" id="WP_116411040.1">
    <property type="nucleotide sequence ID" value="NZ_NBXB01000020.1"/>
</dbReference>
<feature type="transmembrane region" description="Helical" evidence="7">
    <location>
        <begin position="72"/>
        <end position="93"/>
    </location>
</feature>
<name>A0A3E0W194_9MICO</name>
<proteinExistence type="inferred from homology"/>
<reference evidence="9 10" key="1">
    <citation type="submission" date="2017-04" db="EMBL/GenBank/DDBJ databases">
        <title>Comparative genome analysis of Subtercola boreus.</title>
        <authorList>
            <person name="Cho Y.-J."/>
            <person name="Cho A."/>
            <person name="Kim O.-S."/>
            <person name="Lee J.-I."/>
        </authorList>
    </citation>
    <scope>NUCLEOTIDE SEQUENCE [LARGE SCALE GENOMIC DNA]</scope>
    <source>
        <strain evidence="9 10">P27479</strain>
    </source>
</reference>
<organism evidence="9 10">
    <name type="scientific">Subtercola boreus</name>
    <dbReference type="NCBI Taxonomy" id="120213"/>
    <lineage>
        <taxon>Bacteria</taxon>
        <taxon>Bacillati</taxon>
        <taxon>Actinomycetota</taxon>
        <taxon>Actinomycetes</taxon>
        <taxon>Micrococcales</taxon>
        <taxon>Microbacteriaceae</taxon>
        <taxon>Subtercola</taxon>
    </lineage>
</organism>
<dbReference type="Proteomes" id="UP000256541">
    <property type="component" value="Unassembled WGS sequence"/>
</dbReference>
<feature type="transmembrane region" description="Helical" evidence="7">
    <location>
        <begin position="192"/>
        <end position="212"/>
    </location>
</feature>
<dbReference type="GO" id="GO:0005886">
    <property type="term" value="C:plasma membrane"/>
    <property type="evidence" value="ECO:0007669"/>
    <property type="project" value="UniProtKB-SubCell"/>
</dbReference>
<feature type="domain" description="ABC transmembrane type-1" evidence="8">
    <location>
        <begin position="68"/>
        <end position="260"/>
    </location>
</feature>
<dbReference type="CDD" id="cd06261">
    <property type="entry name" value="TM_PBP2"/>
    <property type="match status" value="1"/>
</dbReference>
<comment type="subcellular location">
    <subcellularLocation>
        <location evidence="1 7">Cell membrane</location>
        <topology evidence="1 7">Multi-pass membrane protein</topology>
    </subcellularLocation>
</comment>
<gene>
    <name evidence="9" type="ORF">B7R22_06855</name>
</gene>
<comment type="caution">
    <text evidence="9">The sequence shown here is derived from an EMBL/GenBank/DDBJ whole genome shotgun (WGS) entry which is preliminary data.</text>
</comment>
<dbReference type="OrthoDB" id="3524874at2"/>
<dbReference type="InterPro" id="IPR035906">
    <property type="entry name" value="MetI-like_sf"/>
</dbReference>
<keyword evidence="2 7" id="KW-0813">Transport</keyword>
<dbReference type="PANTHER" id="PTHR43744:SF12">
    <property type="entry name" value="ABC TRANSPORTER PERMEASE PROTEIN MG189-RELATED"/>
    <property type="match status" value="1"/>
</dbReference>
<evidence type="ECO:0000256" key="4">
    <source>
        <dbReference type="ARBA" id="ARBA00022692"/>
    </source>
</evidence>
<dbReference type="Gene3D" id="1.10.3720.10">
    <property type="entry name" value="MetI-like"/>
    <property type="match status" value="1"/>
</dbReference>
<dbReference type="GO" id="GO:0055085">
    <property type="term" value="P:transmembrane transport"/>
    <property type="evidence" value="ECO:0007669"/>
    <property type="project" value="InterPro"/>
</dbReference>
<dbReference type="SUPFAM" id="SSF161098">
    <property type="entry name" value="MetI-like"/>
    <property type="match status" value="1"/>
</dbReference>
<dbReference type="AlphaFoldDB" id="A0A3E0W194"/>
<dbReference type="PANTHER" id="PTHR43744">
    <property type="entry name" value="ABC TRANSPORTER PERMEASE PROTEIN MG189-RELATED-RELATED"/>
    <property type="match status" value="1"/>
</dbReference>
<evidence type="ECO:0000313" key="9">
    <source>
        <dbReference type="EMBL" id="RFA15539.1"/>
    </source>
</evidence>
<feature type="transmembrane region" description="Helical" evidence="7">
    <location>
        <begin position="100"/>
        <end position="125"/>
    </location>
</feature>
<comment type="similarity">
    <text evidence="7">Belongs to the binding-protein-dependent transport system permease family.</text>
</comment>
<evidence type="ECO:0000256" key="6">
    <source>
        <dbReference type="ARBA" id="ARBA00023136"/>
    </source>
</evidence>
<sequence length="274" mass="29907">MKPGKIRLGRYTTIVIFGLIIALPLLYLLSGSLMSYKDIVQYPPRLLPSSPQWDNFVQAFNYLTPQTIGNSFVFVGGVLLIQLAICLPAGFALSKIPFRWTTIIFALFLIPLFMPTNLILIPTYIVTFKLGLIGTFFGMILPVAGQASIGVLLFRQFFASLPDGLIEAARIDGANWWQVFTQIALPLARPIIAAYSVITFLTAWNLYIWPLLSGPGTATRVLTVALAPLAGGKFSSISPSISFAAAVISMLPVLIVFIVFQKWFTKGVAGSGLE</sequence>
<keyword evidence="4 7" id="KW-0812">Transmembrane</keyword>
<evidence type="ECO:0000259" key="8">
    <source>
        <dbReference type="PROSITE" id="PS50928"/>
    </source>
</evidence>
<dbReference type="Pfam" id="PF00528">
    <property type="entry name" value="BPD_transp_1"/>
    <property type="match status" value="1"/>
</dbReference>
<evidence type="ECO:0000256" key="1">
    <source>
        <dbReference type="ARBA" id="ARBA00004651"/>
    </source>
</evidence>
<keyword evidence="6 7" id="KW-0472">Membrane</keyword>
<evidence type="ECO:0000313" key="10">
    <source>
        <dbReference type="Proteomes" id="UP000256541"/>
    </source>
</evidence>
<protein>
    <recommendedName>
        <fullName evidence="8">ABC transmembrane type-1 domain-containing protein</fullName>
    </recommendedName>
</protein>
<keyword evidence="3" id="KW-1003">Cell membrane</keyword>
<dbReference type="EMBL" id="NBXB01000020">
    <property type="protein sequence ID" value="RFA15539.1"/>
    <property type="molecule type" value="Genomic_DNA"/>
</dbReference>